<protein>
    <submittedName>
        <fullName evidence="3">Excinuclease ABC subunit C</fullName>
    </submittedName>
</protein>
<gene>
    <name evidence="3" type="ORF">UW57_C0009G0001</name>
</gene>
<organism evidence="3 4">
    <name type="scientific">Candidatus Giovannonibacteria bacterium GW2011_GWA1_44_29</name>
    <dbReference type="NCBI Taxonomy" id="1618646"/>
    <lineage>
        <taxon>Bacteria</taxon>
        <taxon>Candidatus Giovannoniibacteriota</taxon>
    </lineage>
</organism>
<dbReference type="InterPro" id="IPR000305">
    <property type="entry name" value="GIY-YIG_endonuc"/>
</dbReference>
<sequence length="143" mass="16010">MAELEYALALGASAERLEGSNPSLPNAKINNYPRPWFSGRSAPMAIGETRAQYMNFVYILQSEKNGRYYIGSTNDLELRLLEHNAGKTKSLRHLKPLKLVFKKEVDSLNDARKIEKKLKKLKNGNIIDKIVADGDITGFAAMV</sequence>
<accession>A0A0G1IW21</accession>
<evidence type="ECO:0000313" key="3">
    <source>
        <dbReference type="EMBL" id="KKT63265.1"/>
    </source>
</evidence>
<comment type="caution">
    <text evidence="3">The sequence shown here is derived from an EMBL/GenBank/DDBJ whole genome shotgun (WGS) entry which is preliminary data.</text>
</comment>
<dbReference type="SUPFAM" id="SSF82771">
    <property type="entry name" value="GIY-YIG endonuclease"/>
    <property type="match status" value="1"/>
</dbReference>
<name>A0A0G1IW21_9BACT</name>
<dbReference type="PANTHER" id="PTHR34477:SF1">
    <property type="entry name" value="UPF0213 PROTEIN YHBQ"/>
    <property type="match status" value="1"/>
</dbReference>
<dbReference type="CDD" id="cd10449">
    <property type="entry name" value="GIY-YIG_SLX1_like"/>
    <property type="match status" value="1"/>
</dbReference>
<dbReference type="AlphaFoldDB" id="A0A0G1IW21"/>
<reference evidence="3 4" key="1">
    <citation type="journal article" date="2015" name="Nature">
        <title>rRNA introns, odd ribosomes, and small enigmatic genomes across a large radiation of phyla.</title>
        <authorList>
            <person name="Brown C.T."/>
            <person name="Hug L.A."/>
            <person name="Thomas B.C."/>
            <person name="Sharon I."/>
            <person name="Castelle C.J."/>
            <person name="Singh A."/>
            <person name="Wilkins M.J."/>
            <person name="Williams K.H."/>
            <person name="Banfield J.F."/>
        </authorList>
    </citation>
    <scope>NUCLEOTIDE SEQUENCE [LARGE SCALE GENOMIC DNA]</scope>
</reference>
<dbReference type="Proteomes" id="UP000034652">
    <property type="component" value="Unassembled WGS sequence"/>
</dbReference>
<dbReference type="PANTHER" id="PTHR34477">
    <property type="entry name" value="UPF0213 PROTEIN YHBQ"/>
    <property type="match status" value="1"/>
</dbReference>
<dbReference type="PROSITE" id="PS50164">
    <property type="entry name" value="GIY_YIG"/>
    <property type="match status" value="1"/>
</dbReference>
<feature type="domain" description="GIY-YIG" evidence="2">
    <location>
        <begin position="53"/>
        <end position="129"/>
    </location>
</feature>
<dbReference type="EMBL" id="LCIV01000009">
    <property type="protein sequence ID" value="KKT63265.1"/>
    <property type="molecule type" value="Genomic_DNA"/>
</dbReference>
<dbReference type="InterPro" id="IPR050190">
    <property type="entry name" value="UPF0213_domain"/>
</dbReference>
<dbReference type="Pfam" id="PF01541">
    <property type="entry name" value="GIY-YIG"/>
    <property type="match status" value="1"/>
</dbReference>
<dbReference type="Gene3D" id="3.40.1440.10">
    <property type="entry name" value="GIY-YIG endonuclease"/>
    <property type="match status" value="1"/>
</dbReference>
<evidence type="ECO:0000256" key="1">
    <source>
        <dbReference type="ARBA" id="ARBA00007435"/>
    </source>
</evidence>
<evidence type="ECO:0000313" key="4">
    <source>
        <dbReference type="Proteomes" id="UP000034652"/>
    </source>
</evidence>
<evidence type="ECO:0000259" key="2">
    <source>
        <dbReference type="PROSITE" id="PS50164"/>
    </source>
</evidence>
<comment type="similarity">
    <text evidence="1">Belongs to the UPF0213 family.</text>
</comment>
<proteinExistence type="inferred from homology"/>
<dbReference type="InterPro" id="IPR035901">
    <property type="entry name" value="GIY-YIG_endonuc_sf"/>
</dbReference>